<dbReference type="EMBL" id="MRZU01000003">
    <property type="protein sequence ID" value="OUJ19038.1"/>
    <property type="molecule type" value="Genomic_DNA"/>
</dbReference>
<gene>
    <name evidence="2" type="ORF">AMET1_0690</name>
</gene>
<dbReference type="GO" id="GO:0016787">
    <property type="term" value="F:hydrolase activity"/>
    <property type="evidence" value="ECO:0007669"/>
    <property type="project" value="InterPro"/>
</dbReference>
<dbReference type="SUPFAM" id="SSF52255">
    <property type="entry name" value="N5-CAIR mutase (phosphoribosylaminoimidazole carboxylase, PurE)"/>
    <property type="match status" value="1"/>
</dbReference>
<keyword evidence="3" id="KW-1185">Reference proteome</keyword>
<proteinExistence type="predicted"/>
<dbReference type="Gene3D" id="3.40.50.1970">
    <property type="match status" value="1"/>
</dbReference>
<dbReference type="NCBIfam" id="NF033503">
    <property type="entry name" value="LarB"/>
    <property type="match status" value="1"/>
</dbReference>
<accession>A0A1Y3GC76</accession>
<dbReference type="PANTHER" id="PTHR43064">
    <property type="entry name" value="PHOSPHORIBOSYLAMINOIMIDAZOLE CARBOXYLASE-RELATED"/>
    <property type="match status" value="1"/>
</dbReference>
<comment type="caution">
    <text evidence="2">The sequence shown here is derived from an EMBL/GenBank/DDBJ whole genome shotgun (WGS) entry which is preliminary data.</text>
</comment>
<feature type="domain" description="PurE" evidence="1">
    <location>
        <begin position="120"/>
        <end position="250"/>
    </location>
</feature>
<evidence type="ECO:0000259" key="1">
    <source>
        <dbReference type="SMART" id="SM01001"/>
    </source>
</evidence>
<dbReference type="Proteomes" id="UP000195137">
    <property type="component" value="Unassembled WGS sequence"/>
</dbReference>
<dbReference type="RefSeq" id="WP_086637087.1">
    <property type="nucleotide sequence ID" value="NZ_MRZU01000003.1"/>
</dbReference>
<protein>
    <submittedName>
        <fullName evidence="2">NCAIR mutase, PurE-like</fullName>
    </submittedName>
</protein>
<dbReference type="SMART" id="SM01001">
    <property type="entry name" value="AIRC"/>
    <property type="match status" value="1"/>
</dbReference>
<evidence type="ECO:0000313" key="2">
    <source>
        <dbReference type="EMBL" id="OUJ19038.1"/>
    </source>
</evidence>
<reference evidence="2 3" key="1">
    <citation type="submission" date="2016-12" db="EMBL/GenBank/DDBJ databases">
        <title>Discovery of methanogenic haloarchaea.</title>
        <authorList>
            <person name="Sorokin D.Y."/>
            <person name="Makarova K.S."/>
            <person name="Abbas B."/>
            <person name="Ferrer M."/>
            <person name="Golyshin P.N."/>
        </authorList>
    </citation>
    <scope>NUCLEOTIDE SEQUENCE [LARGE SCALE GENOMIC DNA]</scope>
    <source>
        <strain evidence="2">AMET1</strain>
    </source>
</reference>
<dbReference type="InterPro" id="IPR000031">
    <property type="entry name" value="PurE_dom"/>
</dbReference>
<evidence type="ECO:0000313" key="3">
    <source>
        <dbReference type="Proteomes" id="UP000195137"/>
    </source>
</evidence>
<sequence length="250" mass="27113">MEIDEVLNQFKNDKISKKQAKERIALLQLEELEDEARIDTMREDRIGLPEAILGEGKKTETFVKIMKKMAKRKGRSIGTRVNKEQKQQLQKNKGQLEMEWHEKANIAVLKTEKTKQKEEGKVGVICAGTADLPIAEEAKVTAELLGCKVYNAYDVGVAGIHRILPVLKKYNEENIQVLVVAAGRDGSLPPVVAGMTDIPVIGLPVSTGYGAGGNGEAALLSMLQSCSLLTVVNIDAGFTAGAMAAKIAKT</sequence>
<dbReference type="PANTHER" id="PTHR43064:SF1">
    <property type="entry name" value="SLL1489 PROTEIN"/>
    <property type="match status" value="1"/>
</dbReference>
<name>A0A1Y3GC76_9EURY</name>
<dbReference type="OrthoDB" id="372165at2157"/>
<dbReference type="GO" id="GO:0006189">
    <property type="term" value="P:'de novo' IMP biosynthetic process"/>
    <property type="evidence" value="ECO:0007669"/>
    <property type="project" value="InterPro"/>
</dbReference>
<dbReference type="Pfam" id="PF00731">
    <property type="entry name" value="AIRC"/>
    <property type="match status" value="1"/>
</dbReference>
<organism evidence="2 3">
    <name type="scientific">Methanonatronarchaeum thermophilum</name>
    <dbReference type="NCBI Taxonomy" id="1927129"/>
    <lineage>
        <taxon>Archaea</taxon>
        <taxon>Methanobacteriati</taxon>
        <taxon>Methanobacteriota</taxon>
        <taxon>Methanonatronarchaeia</taxon>
        <taxon>Methanonatronarchaeales</taxon>
        <taxon>Methanonatronarchaeaceae</taxon>
        <taxon>Methanonatronarchaeum</taxon>
    </lineage>
</organism>
<dbReference type="AlphaFoldDB" id="A0A1Y3GC76"/>
<dbReference type="InterPro" id="IPR039476">
    <property type="entry name" value="P2CMN_synthase_LarB"/>
</dbReference>